<dbReference type="InterPro" id="IPR047046">
    <property type="entry name" value="YpjD/YvdC"/>
</dbReference>
<accession>A0A502KVS8</accession>
<dbReference type="Pfam" id="PF03819">
    <property type="entry name" value="MazG"/>
    <property type="match status" value="1"/>
</dbReference>
<evidence type="ECO:0000259" key="1">
    <source>
        <dbReference type="Pfam" id="PF03819"/>
    </source>
</evidence>
<reference evidence="2 3" key="1">
    <citation type="submission" date="2019-01" db="EMBL/GenBank/DDBJ databases">
        <title>Litorilituus lipolytica sp. nov., isolated from intertidal sand of the Yellow Sea in China.</title>
        <authorList>
            <person name="Liu A."/>
        </authorList>
    </citation>
    <scope>NUCLEOTIDE SEQUENCE [LARGE SCALE GENOMIC DNA]</scope>
    <source>
        <strain evidence="2 3">RZ04</strain>
    </source>
</reference>
<evidence type="ECO:0000313" key="3">
    <source>
        <dbReference type="Proteomes" id="UP000315303"/>
    </source>
</evidence>
<dbReference type="PANTHER" id="PTHR42692:SF1">
    <property type="entry name" value="NUCLEOTIDE PYROPHOSPHOHYDROLASE"/>
    <property type="match status" value="1"/>
</dbReference>
<dbReference type="EMBL" id="SAWY01000018">
    <property type="protein sequence ID" value="TPH15870.1"/>
    <property type="molecule type" value="Genomic_DNA"/>
</dbReference>
<dbReference type="CDD" id="cd11531">
    <property type="entry name" value="NTP-PPase_BsYpjD"/>
    <property type="match status" value="1"/>
</dbReference>
<dbReference type="AlphaFoldDB" id="A0A502KVS8"/>
<dbReference type="OrthoDB" id="9807397at2"/>
<keyword evidence="3" id="KW-1185">Reference proteome</keyword>
<evidence type="ECO:0000313" key="2">
    <source>
        <dbReference type="EMBL" id="TPH15870.1"/>
    </source>
</evidence>
<organism evidence="2 3">
    <name type="scientific">Litorilituus lipolyticus</name>
    <dbReference type="NCBI Taxonomy" id="2491017"/>
    <lineage>
        <taxon>Bacteria</taxon>
        <taxon>Pseudomonadati</taxon>
        <taxon>Pseudomonadota</taxon>
        <taxon>Gammaproteobacteria</taxon>
        <taxon>Alteromonadales</taxon>
        <taxon>Colwelliaceae</taxon>
        <taxon>Litorilituus</taxon>
    </lineage>
</organism>
<name>A0A502KVS8_9GAMM</name>
<feature type="domain" description="NTP pyrophosphohydrolase MazG-like" evidence="1">
    <location>
        <begin position="148"/>
        <end position="229"/>
    </location>
</feature>
<dbReference type="RefSeq" id="WP_140602880.1">
    <property type="nucleotide sequence ID" value="NZ_SAWY01000018.1"/>
</dbReference>
<comment type="caution">
    <text evidence="2">The sequence shown here is derived from an EMBL/GenBank/DDBJ whole genome shotgun (WGS) entry which is preliminary data.</text>
</comment>
<sequence>MKNITEDYFLHRIKASYQKEANLLLATTGVLKSALGSYTLVITHCSTAPTISSEINFQHCKYQALVVSQDNEIVKTLVCEGSPNQCFDYFVHQFENIISQECDVIYLHQHDNLYPDDLDSGECRSSRLKQLQQEIDDWINTTGIRYFSELTNLSNLIEEVGELARLIGREFGEQSFKKGEQPKCIKAAISDELTDVLFIVICLANQLGINLDEAFNENMNKKNKRDRNRHVNNSKLK</sequence>
<protein>
    <recommendedName>
        <fullName evidence="1">NTP pyrophosphohydrolase MazG-like domain-containing protein</fullName>
    </recommendedName>
</protein>
<dbReference type="Gene3D" id="1.10.287.1080">
    <property type="entry name" value="MazG-like"/>
    <property type="match status" value="1"/>
</dbReference>
<dbReference type="SUPFAM" id="SSF101386">
    <property type="entry name" value="all-alpha NTP pyrophosphatases"/>
    <property type="match status" value="1"/>
</dbReference>
<proteinExistence type="predicted"/>
<dbReference type="InterPro" id="IPR004518">
    <property type="entry name" value="MazG-like_dom"/>
</dbReference>
<dbReference type="Proteomes" id="UP000315303">
    <property type="component" value="Unassembled WGS sequence"/>
</dbReference>
<dbReference type="PANTHER" id="PTHR42692">
    <property type="entry name" value="NUCLEOTIDE PYROPHOSPHOHYDROLASE"/>
    <property type="match status" value="1"/>
</dbReference>
<gene>
    <name evidence="2" type="ORF">EPA86_07835</name>
</gene>
<dbReference type="InterPro" id="IPR012359">
    <property type="entry name" value="MazG-related_YpjD"/>
</dbReference>